<protein>
    <submittedName>
        <fullName evidence="2">Uncharacterized protein</fullName>
    </submittedName>
</protein>
<dbReference type="Pfam" id="PF06892">
    <property type="entry name" value="Phage_CP76"/>
    <property type="match status" value="1"/>
</dbReference>
<dbReference type="AlphaFoldDB" id="A0A0Q0F2E8"/>
<feature type="region of interest" description="Disordered" evidence="1">
    <location>
        <begin position="1"/>
        <end position="23"/>
    </location>
</feature>
<comment type="caution">
    <text evidence="2">The sequence shown here is derived from an EMBL/GenBank/DDBJ whole genome shotgun (WGS) entry which is preliminary data.</text>
</comment>
<evidence type="ECO:0000313" key="3">
    <source>
        <dbReference type="Proteomes" id="UP000050266"/>
    </source>
</evidence>
<feature type="compositionally biased region" description="Polar residues" evidence="1">
    <location>
        <begin position="1"/>
        <end position="11"/>
    </location>
</feature>
<dbReference type="GO" id="GO:0003677">
    <property type="term" value="F:DNA binding"/>
    <property type="evidence" value="ECO:0007669"/>
    <property type="project" value="InterPro"/>
</dbReference>
<reference evidence="2 3" key="1">
    <citation type="submission" date="2015-09" db="EMBL/GenBank/DDBJ databases">
        <title>Genome announcement of multiple Pseudomonas syringae strains.</title>
        <authorList>
            <person name="Thakur S."/>
            <person name="Wang P.W."/>
            <person name="Gong Y."/>
            <person name="Weir B.S."/>
            <person name="Guttman D.S."/>
        </authorList>
    </citation>
    <scope>NUCLEOTIDE SEQUENCE [LARGE SCALE GENOMIC DNA]</scope>
    <source>
        <strain evidence="2 3">ICMP3962</strain>
    </source>
</reference>
<dbReference type="PATRIC" id="fig|251720.4.peg.5264"/>
<dbReference type="Proteomes" id="UP000050266">
    <property type="component" value="Unassembled WGS sequence"/>
</dbReference>
<dbReference type="InterPro" id="IPR009679">
    <property type="entry name" value="Phage_186_CII-like"/>
</dbReference>
<dbReference type="EMBL" id="LJRQ01000069">
    <property type="protein sequence ID" value="KPZ16591.1"/>
    <property type="molecule type" value="Genomic_DNA"/>
</dbReference>
<sequence length="227" mass="24787">MPPTQQRQCKTLPTPPTRSSHHKIHLVGSNNEPCRTARLAQHIGRGRRIGGAPACGYTVNGDFTVMSRMDLLPDAGQVLSLRQALYRAGRDYKGGVTALAHDMVLENDALQKKLKLDEERRWLNPDELEDVIRLTGSPLLLDALMRPAAAVWYQPEPVAATQDALKSVGKLLTETGEFVSGMHNGAADGVWELHEVALLEKQGNDIIRAVLGIMAGARLAMEDRANG</sequence>
<organism evidence="2 3">
    <name type="scientific">Pseudomonas amygdali pv. ulmi</name>
    <dbReference type="NCBI Taxonomy" id="251720"/>
    <lineage>
        <taxon>Bacteria</taxon>
        <taxon>Pseudomonadati</taxon>
        <taxon>Pseudomonadota</taxon>
        <taxon>Gammaproteobacteria</taxon>
        <taxon>Pseudomonadales</taxon>
        <taxon>Pseudomonadaceae</taxon>
        <taxon>Pseudomonas</taxon>
        <taxon>Pseudomonas amygdali</taxon>
    </lineage>
</organism>
<name>A0A0Q0F2E8_PSEA0</name>
<evidence type="ECO:0000256" key="1">
    <source>
        <dbReference type="SAM" id="MobiDB-lite"/>
    </source>
</evidence>
<gene>
    <name evidence="2" type="ORF">ALO41_100528</name>
</gene>
<evidence type="ECO:0000313" key="2">
    <source>
        <dbReference type="EMBL" id="KPZ16591.1"/>
    </source>
</evidence>
<accession>A0A0Q0F2E8</accession>
<proteinExistence type="predicted"/>